<organism evidence="2 3">
    <name type="scientific">Fictibacillus barbaricus</name>
    <dbReference type="NCBI Taxonomy" id="182136"/>
    <lineage>
        <taxon>Bacteria</taxon>
        <taxon>Bacillati</taxon>
        <taxon>Bacillota</taxon>
        <taxon>Bacilli</taxon>
        <taxon>Bacillales</taxon>
        <taxon>Fictibacillaceae</taxon>
        <taxon>Fictibacillus</taxon>
    </lineage>
</organism>
<keyword evidence="1" id="KW-0175">Coiled coil</keyword>
<dbReference type="InterPro" id="IPR036638">
    <property type="entry name" value="HLH_DNA-bd_sf"/>
</dbReference>
<protein>
    <submittedName>
        <fullName evidence="2">PII-like signaling protein</fullName>
    </submittedName>
</protein>
<reference evidence="2 3" key="1">
    <citation type="submission" date="2023-07" db="EMBL/GenBank/DDBJ databases">
        <title>Sorghum-associated microbial communities from plants grown in Nebraska, USA.</title>
        <authorList>
            <person name="Schachtman D."/>
        </authorList>
    </citation>
    <scope>NUCLEOTIDE SEQUENCE [LARGE SCALE GENOMIC DNA]</scope>
    <source>
        <strain evidence="2 3">BE211</strain>
    </source>
</reference>
<sequence length="60" mass="7182">MHRDVLIEQIEHSRQQMNELSKHLPLIAEEVVELSQEIDQLLNQYQRINDPVHDKEKLLP</sequence>
<dbReference type="Pfam" id="PF09388">
    <property type="entry name" value="SpoOE-like"/>
    <property type="match status" value="1"/>
</dbReference>
<name>A0ABU1U644_9BACL</name>
<dbReference type="InterPro" id="IPR018540">
    <property type="entry name" value="Spo0E-like"/>
</dbReference>
<evidence type="ECO:0000313" key="3">
    <source>
        <dbReference type="Proteomes" id="UP001258181"/>
    </source>
</evidence>
<dbReference type="EMBL" id="JAVDWA010000013">
    <property type="protein sequence ID" value="MDR7074948.1"/>
    <property type="molecule type" value="Genomic_DNA"/>
</dbReference>
<dbReference type="Proteomes" id="UP001258181">
    <property type="component" value="Unassembled WGS sequence"/>
</dbReference>
<proteinExistence type="predicted"/>
<evidence type="ECO:0000256" key="1">
    <source>
        <dbReference type="SAM" id="Coils"/>
    </source>
</evidence>
<keyword evidence="3" id="KW-1185">Reference proteome</keyword>
<accession>A0ABU1U644</accession>
<dbReference type="Gene3D" id="4.10.280.10">
    <property type="entry name" value="Helix-loop-helix DNA-binding domain"/>
    <property type="match status" value="1"/>
</dbReference>
<evidence type="ECO:0000313" key="2">
    <source>
        <dbReference type="EMBL" id="MDR7074948.1"/>
    </source>
</evidence>
<dbReference type="RefSeq" id="WP_310262770.1">
    <property type="nucleotide sequence ID" value="NZ_JAVDWA010000013.1"/>
</dbReference>
<dbReference type="SUPFAM" id="SSF140500">
    <property type="entry name" value="BAS1536-like"/>
    <property type="match status" value="1"/>
</dbReference>
<feature type="coiled-coil region" evidence="1">
    <location>
        <begin position="3"/>
        <end position="44"/>
    </location>
</feature>
<gene>
    <name evidence="2" type="ORF">J2X07_003963</name>
</gene>
<dbReference type="InterPro" id="IPR037208">
    <property type="entry name" value="Spo0E-like_sf"/>
</dbReference>
<comment type="caution">
    <text evidence="2">The sequence shown here is derived from an EMBL/GenBank/DDBJ whole genome shotgun (WGS) entry which is preliminary data.</text>
</comment>